<keyword evidence="1" id="KW-1133">Transmembrane helix</keyword>
<keyword evidence="1" id="KW-0472">Membrane</keyword>
<evidence type="ECO:0000313" key="4">
    <source>
        <dbReference type="Proteomes" id="UP001220022"/>
    </source>
</evidence>
<sequence>MCLVYGLGGTTWLRFAGYLVVGALVYVAYGRRRFRPAGSG</sequence>
<evidence type="ECO:0000256" key="1">
    <source>
        <dbReference type="SAM" id="Phobius"/>
    </source>
</evidence>
<comment type="caution">
    <text evidence="3">The sequence shown here is derived from an EMBL/GenBank/DDBJ whole genome shotgun (WGS) entry which is preliminary data.</text>
</comment>
<dbReference type="InterPro" id="IPR029485">
    <property type="entry name" value="CAT_C"/>
</dbReference>
<evidence type="ECO:0000313" key="3">
    <source>
        <dbReference type="EMBL" id="MDF2258746.1"/>
    </source>
</evidence>
<proteinExistence type="predicted"/>
<keyword evidence="1" id="KW-0812">Transmembrane</keyword>
<dbReference type="RefSeq" id="WP_275818124.1">
    <property type="nucleotide sequence ID" value="NZ_JARHTQ010000017.1"/>
</dbReference>
<protein>
    <submittedName>
        <fullName evidence="3">Amino acid permease C-terminal domain-containing protein</fullName>
    </submittedName>
</protein>
<evidence type="ECO:0000259" key="2">
    <source>
        <dbReference type="Pfam" id="PF13906"/>
    </source>
</evidence>
<name>A0ABT5Z4J4_9ACTN</name>
<keyword evidence="4" id="KW-1185">Reference proteome</keyword>
<accession>A0ABT5Z4J4</accession>
<dbReference type="Pfam" id="PF13906">
    <property type="entry name" value="AA_permease_C"/>
    <property type="match status" value="1"/>
</dbReference>
<reference evidence="3 4" key="1">
    <citation type="submission" date="2023-03" db="EMBL/GenBank/DDBJ databases">
        <title>Draft genome sequence of type strain Streptomyces ferralitis JCM 14344.</title>
        <authorList>
            <person name="Klaysubun C."/>
            <person name="Duangmal K."/>
        </authorList>
    </citation>
    <scope>NUCLEOTIDE SEQUENCE [LARGE SCALE GENOMIC DNA]</scope>
    <source>
        <strain evidence="3 4">JCM 14344</strain>
    </source>
</reference>
<gene>
    <name evidence="3" type="ORF">P2L57_24375</name>
</gene>
<dbReference type="Proteomes" id="UP001220022">
    <property type="component" value="Unassembled WGS sequence"/>
</dbReference>
<feature type="transmembrane region" description="Helical" evidence="1">
    <location>
        <begin position="12"/>
        <end position="29"/>
    </location>
</feature>
<feature type="domain" description="Cationic amino acid transporter C-terminal" evidence="2">
    <location>
        <begin position="1"/>
        <end position="33"/>
    </location>
</feature>
<organism evidence="3 4">
    <name type="scientific">Streptantibioticus ferralitis</name>
    <dbReference type="NCBI Taxonomy" id="236510"/>
    <lineage>
        <taxon>Bacteria</taxon>
        <taxon>Bacillati</taxon>
        <taxon>Actinomycetota</taxon>
        <taxon>Actinomycetes</taxon>
        <taxon>Kitasatosporales</taxon>
        <taxon>Streptomycetaceae</taxon>
        <taxon>Streptantibioticus</taxon>
    </lineage>
</organism>
<dbReference type="EMBL" id="JARHTQ010000017">
    <property type="protein sequence ID" value="MDF2258746.1"/>
    <property type="molecule type" value="Genomic_DNA"/>
</dbReference>